<dbReference type="Pfam" id="PF00535">
    <property type="entry name" value="Glycos_transf_2"/>
    <property type="match status" value="1"/>
</dbReference>
<reference evidence="2 3" key="1">
    <citation type="submission" date="2019-05" db="EMBL/GenBank/DDBJ databases">
        <title>The Complete Genome Sequence of the n-alkane-degrading Desulfoglaeba alkanexedens ALDC reveals multiple alkylsuccinate synthase gene clusters.</title>
        <authorList>
            <person name="Callaghan A.V."/>
            <person name="Davidova I.A."/>
            <person name="Duncan K.E."/>
            <person name="Morris B."/>
            <person name="McInerney M.J."/>
        </authorList>
    </citation>
    <scope>NUCLEOTIDE SEQUENCE [LARGE SCALE GENOMIC DNA]</scope>
    <source>
        <strain evidence="2 3">ALDC</strain>
    </source>
</reference>
<protein>
    <submittedName>
        <fullName evidence="2">Glycosyltransferase</fullName>
    </submittedName>
</protein>
<evidence type="ECO:0000313" key="2">
    <source>
        <dbReference type="EMBL" id="QCQ23463.1"/>
    </source>
</evidence>
<keyword evidence="2" id="KW-0808">Transferase</keyword>
<dbReference type="AlphaFoldDB" id="A0A4P8L6Q7"/>
<gene>
    <name evidence="2" type="ORF">FDQ92_05645</name>
</gene>
<name>A0A4P8L6Q7_9BACT</name>
<dbReference type="OrthoDB" id="5291101at2"/>
<sequence>MVSVVIPVHNRAGLVEEAIRSVLGQRGIRPEIIVVDDGSDDATPEVLKRYGSAVTVIRQERRGVSAARNRGAQAASNQWLAFLDSDDLWLSEKLAEQTAYLRRHPELEICQTDEIWIQDGRRRNPGRRHEKPQGHCFSRLLERCLVSPSAVMIRRSLFEAVGGFDEAIPACEDYDLWLRIGWRHSIGLVRKPLVVKRGGHPDQLSRTVPALDRFRIRALEKLLRGTPLLLDQKHLALQVFQEKCRVYGSGCLKRGKTAEGTAVLSLPFQVAEELGLSPADAVHAGGRSDEETLFSST</sequence>
<dbReference type="Proteomes" id="UP000298602">
    <property type="component" value="Chromosome"/>
</dbReference>
<dbReference type="PANTHER" id="PTHR43685:SF2">
    <property type="entry name" value="GLYCOSYLTRANSFERASE 2-LIKE DOMAIN-CONTAINING PROTEIN"/>
    <property type="match status" value="1"/>
</dbReference>
<organism evidence="2 3">
    <name type="scientific">Desulfoglaeba alkanexedens ALDC</name>
    <dbReference type="NCBI Taxonomy" id="980445"/>
    <lineage>
        <taxon>Bacteria</taxon>
        <taxon>Pseudomonadati</taxon>
        <taxon>Thermodesulfobacteriota</taxon>
        <taxon>Syntrophobacteria</taxon>
        <taxon>Syntrophobacterales</taxon>
        <taxon>Syntrophobacteraceae</taxon>
        <taxon>Desulfoglaeba</taxon>
    </lineage>
</organism>
<dbReference type="EMBL" id="CP040098">
    <property type="protein sequence ID" value="QCQ23463.1"/>
    <property type="molecule type" value="Genomic_DNA"/>
</dbReference>
<dbReference type="InterPro" id="IPR029044">
    <property type="entry name" value="Nucleotide-diphossugar_trans"/>
</dbReference>
<dbReference type="KEGG" id="dax:FDQ92_05645"/>
<reference evidence="2 3" key="2">
    <citation type="submission" date="2019-05" db="EMBL/GenBank/DDBJ databases">
        <authorList>
            <person name="Suflita J.M."/>
            <person name="Marks C.R."/>
        </authorList>
    </citation>
    <scope>NUCLEOTIDE SEQUENCE [LARGE SCALE GENOMIC DNA]</scope>
    <source>
        <strain evidence="2 3">ALDC</strain>
    </source>
</reference>
<evidence type="ECO:0000313" key="3">
    <source>
        <dbReference type="Proteomes" id="UP000298602"/>
    </source>
</evidence>
<dbReference type="GO" id="GO:0016740">
    <property type="term" value="F:transferase activity"/>
    <property type="evidence" value="ECO:0007669"/>
    <property type="project" value="UniProtKB-KW"/>
</dbReference>
<dbReference type="InterPro" id="IPR050834">
    <property type="entry name" value="Glycosyltransf_2"/>
</dbReference>
<dbReference type="InterPro" id="IPR001173">
    <property type="entry name" value="Glyco_trans_2-like"/>
</dbReference>
<evidence type="ECO:0000259" key="1">
    <source>
        <dbReference type="Pfam" id="PF00535"/>
    </source>
</evidence>
<proteinExistence type="predicted"/>
<keyword evidence="3" id="KW-1185">Reference proteome</keyword>
<accession>A0A4P8L6Q7</accession>
<dbReference type="PANTHER" id="PTHR43685">
    <property type="entry name" value="GLYCOSYLTRANSFERASE"/>
    <property type="match status" value="1"/>
</dbReference>
<dbReference type="SUPFAM" id="SSF53448">
    <property type="entry name" value="Nucleotide-diphospho-sugar transferases"/>
    <property type="match status" value="1"/>
</dbReference>
<feature type="domain" description="Glycosyltransferase 2-like" evidence="1">
    <location>
        <begin position="3"/>
        <end position="160"/>
    </location>
</feature>
<dbReference type="Gene3D" id="3.90.550.10">
    <property type="entry name" value="Spore Coat Polysaccharide Biosynthesis Protein SpsA, Chain A"/>
    <property type="match status" value="1"/>
</dbReference>